<accession>A0A2T1DHQ2</accession>
<dbReference type="Pfam" id="PF12204">
    <property type="entry name" value="DUF3598_N"/>
    <property type="match status" value="1"/>
</dbReference>
<gene>
    <name evidence="2" type="ORF">C7B65_09710</name>
</gene>
<dbReference type="AlphaFoldDB" id="A0A2T1DHQ2"/>
<dbReference type="InterPro" id="IPR012674">
    <property type="entry name" value="Calycin"/>
</dbReference>
<sequence>MNSQPQLKDFAVFPKHVGVWQGDWIRIDHNAQETTRFTGLLTQQIIDNQWIQTNEHEFPDGKKVTQNFVGRVTGTGRVTIESSDPPFSNYSMIAQEVADHLLVFDICDKATGKILATETINLVQPNQRIRTTQSFSIEGVFQGVMLIVEHRVG</sequence>
<protein>
    <submittedName>
        <fullName evidence="2">DUF3598 domain-containing protein</fullName>
    </submittedName>
</protein>
<feature type="domain" description="DUF3598" evidence="1">
    <location>
        <begin position="13"/>
        <end position="152"/>
    </location>
</feature>
<organism evidence="2 3">
    <name type="scientific">Phormidesmis priestleyi ULC007</name>
    <dbReference type="NCBI Taxonomy" id="1920490"/>
    <lineage>
        <taxon>Bacteria</taxon>
        <taxon>Bacillati</taxon>
        <taxon>Cyanobacteriota</taxon>
        <taxon>Cyanophyceae</taxon>
        <taxon>Leptolyngbyales</taxon>
        <taxon>Leptolyngbyaceae</taxon>
        <taxon>Phormidesmis</taxon>
    </lineage>
</organism>
<proteinExistence type="predicted"/>
<reference evidence="2 3" key="1">
    <citation type="submission" date="2018-02" db="EMBL/GenBank/DDBJ databases">
        <authorList>
            <person name="Cohen D.B."/>
            <person name="Kent A.D."/>
        </authorList>
    </citation>
    <scope>NUCLEOTIDE SEQUENCE [LARGE SCALE GENOMIC DNA]</scope>
    <source>
        <strain evidence="2 3">ULC007</strain>
    </source>
</reference>
<dbReference type="SUPFAM" id="SSF50814">
    <property type="entry name" value="Lipocalins"/>
    <property type="match status" value="1"/>
</dbReference>
<dbReference type="OrthoDB" id="457594at2"/>
<reference evidence="2 3" key="2">
    <citation type="submission" date="2018-03" db="EMBL/GenBank/DDBJ databases">
        <title>The ancient ancestry and fast evolution of plastids.</title>
        <authorList>
            <person name="Moore K.R."/>
            <person name="Magnabosco C."/>
            <person name="Momper L."/>
            <person name="Gold D.A."/>
            <person name="Bosak T."/>
            <person name="Fournier G.P."/>
        </authorList>
    </citation>
    <scope>NUCLEOTIDE SEQUENCE [LARGE SCALE GENOMIC DNA]</scope>
    <source>
        <strain evidence="2 3">ULC007</strain>
    </source>
</reference>
<evidence type="ECO:0000313" key="3">
    <source>
        <dbReference type="Proteomes" id="UP000238634"/>
    </source>
</evidence>
<keyword evidence="3" id="KW-1185">Reference proteome</keyword>
<name>A0A2T1DHQ2_9CYAN</name>
<dbReference type="Proteomes" id="UP000238634">
    <property type="component" value="Unassembled WGS sequence"/>
</dbReference>
<dbReference type="InterPro" id="IPR022017">
    <property type="entry name" value="BFA1-like_DUF3598"/>
</dbReference>
<evidence type="ECO:0000313" key="2">
    <source>
        <dbReference type="EMBL" id="PSB19995.1"/>
    </source>
</evidence>
<dbReference type="Gene3D" id="2.40.128.20">
    <property type="match status" value="1"/>
</dbReference>
<dbReference type="EMBL" id="PVWG01000008">
    <property type="protein sequence ID" value="PSB19995.1"/>
    <property type="molecule type" value="Genomic_DNA"/>
</dbReference>
<comment type="caution">
    <text evidence="2">The sequence shown here is derived from an EMBL/GenBank/DDBJ whole genome shotgun (WGS) entry which is preliminary data.</text>
</comment>
<evidence type="ECO:0000259" key="1">
    <source>
        <dbReference type="Pfam" id="PF12204"/>
    </source>
</evidence>